<organism evidence="3 4">
    <name type="scientific">Tribonema minus</name>
    <dbReference type="NCBI Taxonomy" id="303371"/>
    <lineage>
        <taxon>Eukaryota</taxon>
        <taxon>Sar</taxon>
        <taxon>Stramenopiles</taxon>
        <taxon>Ochrophyta</taxon>
        <taxon>PX clade</taxon>
        <taxon>Xanthophyceae</taxon>
        <taxon>Tribonematales</taxon>
        <taxon>Tribonemataceae</taxon>
        <taxon>Tribonema</taxon>
    </lineage>
</organism>
<keyword evidence="1" id="KW-0732">Signal</keyword>
<gene>
    <name evidence="3" type="ORF">JKP88DRAFT_290966</name>
</gene>
<feature type="chain" id="PRO_5032970567" evidence="1">
    <location>
        <begin position="25"/>
        <end position="304"/>
    </location>
</feature>
<feature type="domain" description="Nucleoside phosphorylase" evidence="2">
    <location>
        <begin position="33"/>
        <end position="301"/>
    </location>
</feature>
<dbReference type="PANTHER" id="PTHR21234">
    <property type="entry name" value="PURINE NUCLEOSIDE PHOSPHORYLASE"/>
    <property type="match status" value="1"/>
</dbReference>
<dbReference type="EMBL" id="JAFCMP010000375">
    <property type="protein sequence ID" value="KAG5180655.1"/>
    <property type="molecule type" value="Genomic_DNA"/>
</dbReference>
<dbReference type="Pfam" id="PF01048">
    <property type="entry name" value="PNP_UDP_1"/>
    <property type="match status" value="1"/>
</dbReference>
<dbReference type="SUPFAM" id="SSF53167">
    <property type="entry name" value="Purine and uridine phosphorylases"/>
    <property type="match status" value="1"/>
</dbReference>
<evidence type="ECO:0000256" key="1">
    <source>
        <dbReference type="SAM" id="SignalP"/>
    </source>
</evidence>
<dbReference type="AlphaFoldDB" id="A0A836CBV8"/>
<dbReference type="CDD" id="cd09008">
    <property type="entry name" value="MTAN"/>
    <property type="match status" value="1"/>
</dbReference>
<dbReference type="GO" id="GO:0003824">
    <property type="term" value="F:catalytic activity"/>
    <property type="evidence" value="ECO:0007669"/>
    <property type="project" value="InterPro"/>
</dbReference>
<dbReference type="Proteomes" id="UP000664859">
    <property type="component" value="Unassembled WGS sequence"/>
</dbReference>
<dbReference type="PANTHER" id="PTHR21234:SF42">
    <property type="entry name" value="PHOSPHORYLASE SUPERFAMILY PROTEIN"/>
    <property type="match status" value="1"/>
</dbReference>
<evidence type="ECO:0000313" key="3">
    <source>
        <dbReference type="EMBL" id="KAG5180655.1"/>
    </source>
</evidence>
<keyword evidence="4" id="KW-1185">Reference proteome</keyword>
<evidence type="ECO:0000313" key="4">
    <source>
        <dbReference type="Proteomes" id="UP000664859"/>
    </source>
</evidence>
<sequence>MSAFARVIAICLLFFAMLSAAVSAAERLDDKPRIAVVSAFPPEWVALQTDLSDRTEHEINGRQFITGKLAGKDVVLFLSGVSMVNAAMTMQVVLDRFVVTSVVFSGIAGGVDPSLSIGDVVVADQWGEYLEAVFARKVGDGYEIPPFIPKDQFAGYGMIVPRSVTVARKGGEETKFWFPSDPALLEAARKVAARLDLQACAPENRCLAKPPKIIVGGNGVSGQAFVDNAEFRDYVHKTFDAKVLDMESAAVAHVTYSNGVPFVAVRSLSDLAGGGEGANQMATFMALASTNSASVVKALLAEMP</sequence>
<protein>
    <submittedName>
        <fullName evidence="3">Phosphorylase family protein</fullName>
    </submittedName>
</protein>
<dbReference type="GO" id="GO:0009116">
    <property type="term" value="P:nucleoside metabolic process"/>
    <property type="evidence" value="ECO:0007669"/>
    <property type="project" value="InterPro"/>
</dbReference>
<name>A0A836CBV8_9STRA</name>
<evidence type="ECO:0000259" key="2">
    <source>
        <dbReference type="Pfam" id="PF01048"/>
    </source>
</evidence>
<accession>A0A836CBV8</accession>
<proteinExistence type="predicted"/>
<dbReference type="OrthoDB" id="1891335at2759"/>
<dbReference type="InterPro" id="IPR000845">
    <property type="entry name" value="Nucleoside_phosphorylase_d"/>
</dbReference>
<comment type="caution">
    <text evidence="3">The sequence shown here is derived from an EMBL/GenBank/DDBJ whole genome shotgun (WGS) entry which is preliminary data.</text>
</comment>
<dbReference type="InterPro" id="IPR035994">
    <property type="entry name" value="Nucleoside_phosphorylase_sf"/>
</dbReference>
<dbReference type="Gene3D" id="3.40.50.1580">
    <property type="entry name" value="Nucleoside phosphorylase domain"/>
    <property type="match status" value="1"/>
</dbReference>
<reference evidence="3" key="1">
    <citation type="submission" date="2021-02" db="EMBL/GenBank/DDBJ databases">
        <title>First Annotated Genome of the Yellow-green Alga Tribonema minus.</title>
        <authorList>
            <person name="Mahan K.M."/>
        </authorList>
    </citation>
    <scope>NUCLEOTIDE SEQUENCE</scope>
    <source>
        <strain evidence="3">UTEX B ZZ1240</strain>
    </source>
</reference>
<feature type="signal peptide" evidence="1">
    <location>
        <begin position="1"/>
        <end position="24"/>
    </location>
</feature>